<proteinExistence type="predicted"/>
<dbReference type="RefSeq" id="WP_380205296.1">
    <property type="nucleotide sequence ID" value="NZ_JBHTEK010000001.1"/>
</dbReference>
<dbReference type="InterPro" id="IPR013767">
    <property type="entry name" value="PAS_fold"/>
</dbReference>
<feature type="domain" description="PAS" evidence="2">
    <location>
        <begin position="1"/>
        <end position="65"/>
    </location>
</feature>
<evidence type="ECO:0000256" key="1">
    <source>
        <dbReference type="SAM" id="MobiDB-lite"/>
    </source>
</evidence>
<comment type="caution">
    <text evidence="3">The sequence shown here is derived from an EMBL/GenBank/DDBJ whole genome shotgun (WGS) entry which is preliminary data.</text>
</comment>
<dbReference type="NCBIfam" id="TIGR00229">
    <property type="entry name" value="sensory_box"/>
    <property type="match status" value="1"/>
</dbReference>
<feature type="region of interest" description="Disordered" evidence="1">
    <location>
        <begin position="184"/>
        <end position="274"/>
    </location>
</feature>
<feature type="compositionally biased region" description="Basic and acidic residues" evidence="1">
    <location>
        <begin position="193"/>
        <end position="202"/>
    </location>
</feature>
<evidence type="ECO:0000259" key="2">
    <source>
        <dbReference type="PROSITE" id="PS50112"/>
    </source>
</evidence>
<name>A0ABW2UCL1_9BACT</name>
<dbReference type="InterPro" id="IPR035965">
    <property type="entry name" value="PAS-like_dom_sf"/>
</dbReference>
<dbReference type="SUPFAM" id="SSF55785">
    <property type="entry name" value="PYP-like sensor domain (PAS domain)"/>
    <property type="match status" value="2"/>
</dbReference>
<dbReference type="EMBL" id="JBHTEK010000001">
    <property type="protein sequence ID" value="MFC7669821.1"/>
    <property type="molecule type" value="Genomic_DNA"/>
</dbReference>
<reference evidence="4" key="1">
    <citation type="journal article" date="2019" name="Int. J. Syst. Evol. Microbiol.">
        <title>The Global Catalogue of Microorganisms (GCM) 10K type strain sequencing project: providing services to taxonomists for standard genome sequencing and annotation.</title>
        <authorList>
            <consortium name="The Broad Institute Genomics Platform"/>
            <consortium name="The Broad Institute Genome Sequencing Center for Infectious Disease"/>
            <person name="Wu L."/>
            <person name="Ma J."/>
        </authorList>
    </citation>
    <scope>NUCLEOTIDE SEQUENCE [LARGE SCALE GENOMIC DNA]</scope>
    <source>
        <strain evidence="4">JCM 19635</strain>
    </source>
</reference>
<dbReference type="PROSITE" id="PS50112">
    <property type="entry name" value="PAS"/>
    <property type="match status" value="1"/>
</dbReference>
<dbReference type="Proteomes" id="UP001596513">
    <property type="component" value="Unassembled WGS sequence"/>
</dbReference>
<accession>A0ABW2UCL1</accession>
<dbReference type="CDD" id="cd00130">
    <property type="entry name" value="PAS"/>
    <property type="match status" value="1"/>
</dbReference>
<gene>
    <name evidence="3" type="ORF">ACFQT0_22465</name>
</gene>
<evidence type="ECO:0000313" key="3">
    <source>
        <dbReference type="EMBL" id="MFC7669821.1"/>
    </source>
</evidence>
<dbReference type="SMART" id="SM00091">
    <property type="entry name" value="PAS"/>
    <property type="match status" value="2"/>
</dbReference>
<organism evidence="3 4">
    <name type="scientific">Hymenobacter humi</name>
    <dbReference type="NCBI Taxonomy" id="1411620"/>
    <lineage>
        <taxon>Bacteria</taxon>
        <taxon>Pseudomonadati</taxon>
        <taxon>Bacteroidota</taxon>
        <taxon>Cytophagia</taxon>
        <taxon>Cytophagales</taxon>
        <taxon>Hymenobacteraceae</taxon>
        <taxon>Hymenobacter</taxon>
    </lineage>
</organism>
<dbReference type="Gene3D" id="3.30.450.20">
    <property type="entry name" value="PAS domain"/>
    <property type="match status" value="1"/>
</dbReference>
<evidence type="ECO:0000313" key="4">
    <source>
        <dbReference type="Proteomes" id="UP001596513"/>
    </source>
</evidence>
<dbReference type="Pfam" id="PF00989">
    <property type="entry name" value="PAS"/>
    <property type="match status" value="1"/>
</dbReference>
<dbReference type="InterPro" id="IPR000014">
    <property type="entry name" value="PAS"/>
</dbReference>
<protein>
    <submittedName>
        <fullName evidence="3">PAS domain-containing protein</fullName>
    </submittedName>
</protein>
<keyword evidence="4" id="KW-1185">Reference proteome</keyword>
<sequence length="274" mass="30454">MLDQLGQVYVLLDVQGNVIEANDAFLTMVGYSREEVLGQRGFEMFTPPSDRANRQRQFAVMIATETLEPIYQRPVLIRGGHPRLMHWRTGFTREAGTITGVWMVGQEPGPTSMATPTLTGNSTHLQDFLDNAQDLVQHLSADNNFLFVNKAWKEKLGYTDAEPGHPHPGRRGAPLLQSQAALPAAQPLRRRAREQGRNRVSDQRGQAGAPHWQHERGARGGPAGEQPRDSARHHRPHQGRAPAEGLLQHCQPGHLGQGLAQPLRGHSPRVEQDY</sequence>